<comment type="caution">
    <text evidence="1">The sequence shown here is derived from an EMBL/GenBank/DDBJ whole genome shotgun (WGS) entry which is preliminary data.</text>
</comment>
<name>A0A848L4K3_9BACT</name>
<protein>
    <submittedName>
        <fullName evidence="1">Uncharacterized protein</fullName>
    </submittedName>
</protein>
<organism evidence="1 2">
    <name type="scientific">Pyxidicoccus fallax</name>
    <dbReference type="NCBI Taxonomy" id="394095"/>
    <lineage>
        <taxon>Bacteria</taxon>
        <taxon>Pseudomonadati</taxon>
        <taxon>Myxococcota</taxon>
        <taxon>Myxococcia</taxon>
        <taxon>Myxococcales</taxon>
        <taxon>Cystobacterineae</taxon>
        <taxon>Myxococcaceae</taxon>
        <taxon>Pyxidicoccus</taxon>
    </lineage>
</organism>
<dbReference type="RefSeq" id="WP_169342873.1">
    <property type="nucleotide sequence ID" value="NZ_JABBJJ010000005.1"/>
</dbReference>
<accession>A0A848L4K3</accession>
<dbReference type="Proteomes" id="UP000518300">
    <property type="component" value="Unassembled WGS sequence"/>
</dbReference>
<dbReference type="EMBL" id="JABBJJ010000005">
    <property type="protein sequence ID" value="NMO13589.1"/>
    <property type="molecule type" value="Genomic_DNA"/>
</dbReference>
<evidence type="ECO:0000313" key="1">
    <source>
        <dbReference type="EMBL" id="NMO13589.1"/>
    </source>
</evidence>
<proteinExistence type="predicted"/>
<sequence>MRNADEVEDLASGLEHVLVVRRRVRISSPNIPRRQYVNLPADQDDSFGRVVEVQAQVTPATAGVDVHWSFMAKSHFRNGLGESIKAGFTTNRFWSLLNYQVTDTAVSTTNSLGVATIKFRVSQYGGDRFIVSAGLTADDMTTDSGELRVWRRIFYQISHPAAEQGTTPDHGPYERVFVEMERTATRSFQDGDVAGAVRYPGWMLYPGSLNDEQLLLISTENKDAFAARFQQSARGSAPRDREAHIIYAGANFDAAELIEHEQDVTQRSTELLLERSIINPSVTNRSFFVEGTWSVGSQTGALSADDFVLEPTRGAGAPDPQRRTRYIRLVLPVGAPDPTVAPVRVQFTLRSATGPFKGWSFGPHSVVIRNGVTAVYANGIIVHEIGHSLGQTPAPGEQPAGLVAHPRYYTGRGGQGPHCHTAAGDTDGVLVDVSGQQEYAWNSGICVMFHRAHSAGYIDFCATCRPYLLGQDMTKMKSA</sequence>
<gene>
    <name evidence="1" type="ORF">HG543_01755</name>
</gene>
<keyword evidence="2" id="KW-1185">Reference proteome</keyword>
<dbReference type="AlphaFoldDB" id="A0A848L4K3"/>
<evidence type="ECO:0000313" key="2">
    <source>
        <dbReference type="Proteomes" id="UP000518300"/>
    </source>
</evidence>
<reference evidence="1 2" key="1">
    <citation type="submission" date="2020-04" db="EMBL/GenBank/DDBJ databases">
        <title>Draft genome of Pyxidicoccus fallax type strain.</title>
        <authorList>
            <person name="Whitworth D.E."/>
        </authorList>
    </citation>
    <scope>NUCLEOTIDE SEQUENCE [LARGE SCALE GENOMIC DNA]</scope>
    <source>
        <strain evidence="1 2">DSM 14698</strain>
    </source>
</reference>